<dbReference type="Pfam" id="PF03798">
    <property type="entry name" value="TRAM_LAG1_CLN8"/>
    <property type="match status" value="1"/>
</dbReference>
<accession>A0A8J1UKD2</accession>
<dbReference type="UniPathway" id="UPA00222"/>
<feature type="transmembrane region" description="Helical" evidence="8">
    <location>
        <begin position="241"/>
        <end position="262"/>
    </location>
</feature>
<comment type="pathway">
    <text evidence="3">Sphingolipid metabolism.</text>
</comment>
<evidence type="ECO:0000256" key="4">
    <source>
        <dbReference type="ARBA" id="ARBA00022692"/>
    </source>
</evidence>
<evidence type="ECO:0000313" key="9">
    <source>
        <dbReference type="EMBL" id="CAH1789088.1"/>
    </source>
</evidence>
<evidence type="ECO:0000256" key="8">
    <source>
        <dbReference type="SAM" id="Phobius"/>
    </source>
</evidence>
<sequence length="415" mass="48585">FDIKMAGETDVYEVPTYAKCIEDIYVSISKYVRESEAGTFGPTGFYNQLEEYGYFPMRDFAVVGGLAVLWTIIRYILTENVFLPLGKYTQMSMLNQKKFPESAFKLIFYVCTWTLSTYMLFIKEDKYTFFERPLDLWKDWSPGMFVPWDMYALYMVQCSFYLHSVYGTLYMDQWRKDSIVMMFHHFLTLSLIGFSYAARFHKIGVLVLFVHDITDICLEFTKCNVYLKTRGGKIHKLNDHLTTIGFLFFAGTWYVFRLYWFPLKILHSASLGVITNAPNGRIPFLFFFNVLLWVLQILNIYWFTFIVRFLYKIARGQMSEVDDVREIDVEDEVAKKKPRESRIKFIVNFLYKVATGQVKEVDDMREYEVEKKLLDTKSGKPEKNGVAESNGVGSHGDIPNGNGTPRRSARQRKTD</sequence>
<evidence type="ECO:0000256" key="7">
    <source>
        <dbReference type="SAM" id="MobiDB-lite"/>
    </source>
</evidence>
<evidence type="ECO:0000313" key="10">
    <source>
        <dbReference type="Proteomes" id="UP000749559"/>
    </source>
</evidence>
<feature type="transmembrane region" description="Helical" evidence="8">
    <location>
        <begin position="282"/>
        <end position="311"/>
    </location>
</feature>
<dbReference type="PANTHER" id="PTHR12560">
    <property type="entry name" value="LONGEVITY ASSURANCE FACTOR 1 LAG1"/>
    <property type="match status" value="1"/>
</dbReference>
<evidence type="ECO:0000256" key="1">
    <source>
        <dbReference type="ARBA" id="ARBA00004141"/>
    </source>
</evidence>
<dbReference type="GO" id="GO:0016020">
    <property type="term" value="C:membrane"/>
    <property type="evidence" value="ECO:0007669"/>
    <property type="project" value="UniProtKB-SubCell"/>
</dbReference>
<evidence type="ECO:0000256" key="2">
    <source>
        <dbReference type="ARBA" id="ARBA00004760"/>
    </source>
</evidence>
<organism evidence="9 10">
    <name type="scientific">Owenia fusiformis</name>
    <name type="common">Polychaete worm</name>
    <dbReference type="NCBI Taxonomy" id="6347"/>
    <lineage>
        <taxon>Eukaryota</taxon>
        <taxon>Metazoa</taxon>
        <taxon>Spiralia</taxon>
        <taxon>Lophotrochozoa</taxon>
        <taxon>Annelida</taxon>
        <taxon>Polychaeta</taxon>
        <taxon>Sedentaria</taxon>
        <taxon>Canalipalpata</taxon>
        <taxon>Sabellida</taxon>
        <taxon>Oweniida</taxon>
        <taxon>Oweniidae</taxon>
        <taxon>Owenia</taxon>
    </lineage>
</organism>
<name>A0A8J1UKD2_OWEFU</name>
<feature type="compositionally biased region" description="Basic and acidic residues" evidence="7">
    <location>
        <begin position="375"/>
        <end position="385"/>
    </location>
</feature>
<dbReference type="OrthoDB" id="537032at2759"/>
<keyword evidence="6 8" id="KW-0472">Membrane</keyword>
<comment type="pathway">
    <text evidence="2">Lipid metabolism; sphingolipid metabolism.</text>
</comment>
<keyword evidence="10" id="KW-1185">Reference proteome</keyword>
<dbReference type="InterPro" id="IPR016439">
    <property type="entry name" value="Lag1/Lac1-like"/>
</dbReference>
<dbReference type="GO" id="GO:0046513">
    <property type="term" value="P:ceramide biosynthetic process"/>
    <property type="evidence" value="ECO:0007669"/>
    <property type="project" value="InterPro"/>
</dbReference>
<dbReference type="PROSITE" id="PS50922">
    <property type="entry name" value="TLC"/>
    <property type="match status" value="1"/>
</dbReference>
<comment type="caution">
    <text evidence="9">The sequence shown here is derived from an EMBL/GenBank/DDBJ whole genome shotgun (WGS) entry which is preliminary data.</text>
</comment>
<keyword evidence="5 8" id="KW-1133">Transmembrane helix</keyword>
<keyword evidence="4 8" id="KW-0812">Transmembrane</keyword>
<gene>
    <name evidence="9" type="ORF">OFUS_LOCUS14505</name>
</gene>
<dbReference type="GO" id="GO:0050291">
    <property type="term" value="F:sphingosine N-acyltransferase activity"/>
    <property type="evidence" value="ECO:0007669"/>
    <property type="project" value="InterPro"/>
</dbReference>
<dbReference type="Proteomes" id="UP000749559">
    <property type="component" value="Unassembled WGS sequence"/>
</dbReference>
<feature type="non-terminal residue" evidence="9">
    <location>
        <position position="415"/>
    </location>
</feature>
<proteinExistence type="predicted"/>
<feature type="transmembrane region" description="Helical" evidence="8">
    <location>
        <begin position="60"/>
        <end position="82"/>
    </location>
</feature>
<dbReference type="InterPro" id="IPR006634">
    <property type="entry name" value="TLC-dom"/>
</dbReference>
<feature type="region of interest" description="Disordered" evidence="7">
    <location>
        <begin position="375"/>
        <end position="415"/>
    </location>
</feature>
<evidence type="ECO:0000256" key="5">
    <source>
        <dbReference type="ARBA" id="ARBA00022989"/>
    </source>
</evidence>
<dbReference type="SMART" id="SM00724">
    <property type="entry name" value="TLC"/>
    <property type="match status" value="1"/>
</dbReference>
<comment type="subcellular location">
    <subcellularLocation>
        <location evidence="1">Membrane</location>
        <topology evidence="1">Multi-pass membrane protein</topology>
    </subcellularLocation>
</comment>
<evidence type="ECO:0000256" key="6">
    <source>
        <dbReference type="ARBA" id="ARBA00023136"/>
    </source>
</evidence>
<protein>
    <submittedName>
        <fullName evidence="9">Uncharacterized protein</fullName>
    </submittedName>
</protein>
<dbReference type="PANTHER" id="PTHR12560:SF58">
    <property type="entry name" value="CERAMIDE SYNTHASE 1"/>
    <property type="match status" value="1"/>
</dbReference>
<feature type="transmembrane region" description="Helical" evidence="8">
    <location>
        <begin position="178"/>
        <end position="197"/>
    </location>
</feature>
<dbReference type="AlphaFoldDB" id="A0A8J1UKD2"/>
<feature type="transmembrane region" description="Helical" evidence="8">
    <location>
        <begin position="151"/>
        <end position="171"/>
    </location>
</feature>
<feature type="transmembrane region" description="Helical" evidence="8">
    <location>
        <begin position="103"/>
        <end position="122"/>
    </location>
</feature>
<reference evidence="9" key="1">
    <citation type="submission" date="2022-03" db="EMBL/GenBank/DDBJ databases">
        <authorList>
            <person name="Martin C."/>
        </authorList>
    </citation>
    <scope>NUCLEOTIDE SEQUENCE</scope>
</reference>
<dbReference type="EMBL" id="CAIIXF020000007">
    <property type="protein sequence ID" value="CAH1789088.1"/>
    <property type="molecule type" value="Genomic_DNA"/>
</dbReference>
<evidence type="ECO:0000256" key="3">
    <source>
        <dbReference type="ARBA" id="ARBA00004991"/>
    </source>
</evidence>